<proteinExistence type="predicted"/>
<dbReference type="Gene3D" id="1.20.1250.20">
    <property type="entry name" value="MFS general substrate transporter like domains"/>
    <property type="match status" value="2"/>
</dbReference>
<feature type="transmembrane region" description="Helical" evidence="1">
    <location>
        <begin position="269"/>
        <end position="293"/>
    </location>
</feature>
<gene>
    <name evidence="2" type="ORF">FH715_20085</name>
</gene>
<dbReference type="InterPro" id="IPR052524">
    <property type="entry name" value="MFS_Cyanate_Porter"/>
</dbReference>
<feature type="transmembrane region" description="Helical" evidence="1">
    <location>
        <begin position="326"/>
        <end position="348"/>
    </location>
</feature>
<name>A0A5C4UVJ9_9ACTN</name>
<dbReference type="OrthoDB" id="5317164at2"/>
<dbReference type="EMBL" id="VDGT01000016">
    <property type="protein sequence ID" value="TNM27710.1"/>
    <property type="molecule type" value="Genomic_DNA"/>
</dbReference>
<feature type="transmembrane region" description="Helical" evidence="1">
    <location>
        <begin position="119"/>
        <end position="141"/>
    </location>
</feature>
<dbReference type="RefSeq" id="WP_139647319.1">
    <property type="nucleotide sequence ID" value="NZ_VDGT01000016.1"/>
</dbReference>
<evidence type="ECO:0000313" key="2">
    <source>
        <dbReference type="EMBL" id="TNM27710.1"/>
    </source>
</evidence>
<keyword evidence="1" id="KW-0812">Transmembrane</keyword>
<dbReference type="SUPFAM" id="SSF103473">
    <property type="entry name" value="MFS general substrate transporter"/>
    <property type="match status" value="1"/>
</dbReference>
<evidence type="ECO:0000256" key="1">
    <source>
        <dbReference type="SAM" id="Phobius"/>
    </source>
</evidence>
<feature type="transmembrane region" description="Helical" evidence="1">
    <location>
        <begin position="95"/>
        <end position="113"/>
    </location>
</feature>
<protein>
    <submittedName>
        <fullName evidence="2">MFS transporter</fullName>
    </submittedName>
</protein>
<feature type="transmembrane region" description="Helical" evidence="1">
    <location>
        <begin position="153"/>
        <end position="175"/>
    </location>
</feature>
<comment type="caution">
    <text evidence="2">The sequence shown here is derived from an EMBL/GenBank/DDBJ whole genome shotgun (WGS) entry which is preliminary data.</text>
</comment>
<dbReference type="InterPro" id="IPR011701">
    <property type="entry name" value="MFS"/>
</dbReference>
<feature type="transmembrane region" description="Helical" evidence="1">
    <location>
        <begin position="181"/>
        <end position="202"/>
    </location>
</feature>
<feature type="transmembrane region" description="Helical" evidence="1">
    <location>
        <begin position="300"/>
        <end position="320"/>
    </location>
</feature>
<feature type="transmembrane region" description="Helical" evidence="1">
    <location>
        <begin position="360"/>
        <end position="382"/>
    </location>
</feature>
<reference evidence="2 3" key="1">
    <citation type="submission" date="2019-06" db="EMBL/GenBank/DDBJ databases">
        <title>Draft genome of Streptomyces sedi sp. JCM16909.</title>
        <authorList>
            <person name="Klykleung N."/>
            <person name="Tanasupawat S."/>
            <person name="Kudo T."/>
            <person name="Yuki M."/>
            <person name="Ohkuma M."/>
        </authorList>
    </citation>
    <scope>NUCLEOTIDE SEQUENCE [LARGE SCALE GENOMIC DNA]</scope>
    <source>
        <strain evidence="2 3">JCM 16909</strain>
    </source>
</reference>
<dbReference type="AlphaFoldDB" id="A0A5C4UVJ9"/>
<feature type="transmembrane region" description="Helical" evidence="1">
    <location>
        <begin position="21"/>
        <end position="40"/>
    </location>
</feature>
<accession>A0A5C4UVJ9</accession>
<keyword evidence="1" id="KW-0472">Membrane</keyword>
<keyword evidence="3" id="KW-1185">Reference proteome</keyword>
<feature type="transmembrane region" description="Helical" evidence="1">
    <location>
        <begin position="235"/>
        <end position="257"/>
    </location>
</feature>
<dbReference type="PANTHER" id="PTHR23523">
    <property type="match status" value="1"/>
</dbReference>
<organism evidence="2 3">
    <name type="scientific">Streptomyces sedi</name>
    <dbReference type="NCBI Taxonomy" id="555059"/>
    <lineage>
        <taxon>Bacteria</taxon>
        <taxon>Bacillati</taxon>
        <taxon>Actinomycetota</taxon>
        <taxon>Actinomycetes</taxon>
        <taxon>Kitasatosporales</taxon>
        <taxon>Streptomycetaceae</taxon>
        <taxon>Streptomyces</taxon>
    </lineage>
</organism>
<dbReference type="GO" id="GO:0022857">
    <property type="term" value="F:transmembrane transporter activity"/>
    <property type="evidence" value="ECO:0007669"/>
    <property type="project" value="InterPro"/>
</dbReference>
<dbReference type="PANTHER" id="PTHR23523:SF2">
    <property type="entry name" value="2-NITROIMIDAZOLE TRANSPORTER"/>
    <property type="match status" value="1"/>
</dbReference>
<dbReference type="InterPro" id="IPR036259">
    <property type="entry name" value="MFS_trans_sf"/>
</dbReference>
<dbReference type="Proteomes" id="UP000311713">
    <property type="component" value="Unassembled WGS sequence"/>
</dbReference>
<feature type="transmembrane region" description="Helical" evidence="1">
    <location>
        <begin position="60"/>
        <end position="83"/>
    </location>
</feature>
<evidence type="ECO:0000313" key="3">
    <source>
        <dbReference type="Proteomes" id="UP000311713"/>
    </source>
</evidence>
<sequence length="416" mass="41981">MTSRDAVTTDRAGARRTPSRALVWARRLAVPALLLAAANLRPAVTSLGPVLEEARAGLGMSAPVAGLLTSMPAACFALVGFAAPPLARRHGPDPVVLLGMVVLTAGLALRPLAGNAGTFIALSTLALAGIALVNVLMPVVVKERFPDRVGAMTGYYAMALNLGASTAAAVTVPLADRFGDWRVGVGAWALLAGVAVLPWLALARAGSAAPAAAPVAGPGPSAAAGAARLTRNPTAWALAVYFGLQATAAYVVIGWLPQVFRDAGLSAEAAGLLFALTSVLGIPLSFALGAVVGRLPGGQGGIAVALGFFGLAGYAGLWAAPATVPWLWAGLLGVSNCAFPLALTMIALRGRDGGTVVRLSAFAQGMGYLLSIPGPLLVGVLYDVDGGWRLPLAFLALLMVPQMAAGALAGRQRQIG</sequence>
<dbReference type="Pfam" id="PF07690">
    <property type="entry name" value="MFS_1"/>
    <property type="match status" value="1"/>
</dbReference>
<feature type="transmembrane region" description="Helical" evidence="1">
    <location>
        <begin position="388"/>
        <end position="410"/>
    </location>
</feature>
<keyword evidence="1" id="KW-1133">Transmembrane helix</keyword>